<name>A0A9D9DPE4_9BACT</name>
<evidence type="ECO:0000313" key="2">
    <source>
        <dbReference type="Proteomes" id="UP000823632"/>
    </source>
</evidence>
<dbReference type="Proteomes" id="UP000823632">
    <property type="component" value="Unassembled WGS sequence"/>
</dbReference>
<sequence length="382" mass="41844">MISIDKLVEIGFTVSQATDISNFFRNIGYAAKFDSDDMVEGYNIPSNKIIIIDTTDTLKATFKADTQFYKDIECLLNQKGNTEPNKSNVNQVVVYQATGTDYGVDIDAFVKVNANWAQLCIDSRTATDIEKVAAKALSNNRLFVAQTSESTISSNGEDNVASKLAALNNDNVLLVFHKEDTESLATGLAAIMAQSQLGSVGSLYSTVTGVTPQDYDATTMNNLDTLNVSYYSEVNAINGGGVSDYASPILWGGYMINGEDAKRRYIRFALDLFLKAKSIDFLKKKLTYEDISAKILNSMLCSVLIEGQNNNLVKQDTETKKGFELDSVLPSKLQDTEPTLYNSQTYKDVGYYRDALTGRKAKISLFTDPADAELSTLLGQAA</sequence>
<proteinExistence type="predicted"/>
<reference evidence="1" key="2">
    <citation type="journal article" date="2021" name="PeerJ">
        <title>Extensive microbial diversity within the chicken gut microbiome revealed by metagenomics and culture.</title>
        <authorList>
            <person name="Gilroy R."/>
            <person name="Ravi A."/>
            <person name="Getino M."/>
            <person name="Pursley I."/>
            <person name="Horton D.L."/>
            <person name="Alikhan N.F."/>
            <person name="Baker D."/>
            <person name="Gharbi K."/>
            <person name="Hall N."/>
            <person name="Watson M."/>
            <person name="Adriaenssens E.M."/>
            <person name="Foster-Nyarko E."/>
            <person name="Jarju S."/>
            <person name="Secka A."/>
            <person name="Antonio M."/>
            <person name="Oren A."/>
            <person name="Chaudhuri R.R."/>
            <person name="La Ragione R."/>
            <person name="Hildebrand F."/>
            <person name="Pallen M.J."/>
        </authorList>
    </citation>
    <scope>NUCLEOTIDE SEQUENCE</scope>
    <source>
        <strain evidence="1">10192</strain>
    </source>
</reference>
<dbReference type="AlphaFoldDB" id="A0A9D9DPE4"/>
<organism evidence="1 2">
    <name type="scientific">Candidatus Scatousia excrementipullorum</name>
    <dbReference type="NCBI Taxonomy" id="2840936"/>
    <lineage>
        <taxon>Bacteria</taxon>
        <taxon>Candidatus Scatousia</taxon>
    </lineage>
</organism>
<evidence type="ECO:0000313" key="1">
    <source>
        <dbReference type="EMBL" id="MBO8430887.1"/>
    </source>
</evidence>
<reference evidence="1" key="1">
    <citation type="submission" date="2020-10" db="EMBL/GenBank/DDBJ databases">
        <authorList>
            <person name="Gilroy R."/>
        </authorList>
    </citation>
    <scope>NUCLEOTIDE SEQUENCE</scope>
    <source>
        <strain evidence="1">10192</strain>
    </source>
</reference>
<gene>
    <name evidence="1" type="ORF">IAC76_05820</name>
</gene>
<comment type="caution">
    <text evidence="1">The sequence shown here is derived from an EMBL/GenBank/DDBJ whole genome shotgun (WGS) entry which is preliminary data.</text>
</comment>
<protein>
    <submittedName>
        <fullName evidence="1">DUF3383 family protein</fullName>
    </submittedName>
</protein>
<dbReference type="EMBL" id="JADIND010000122">
    <property type="protein sequence ID" value="MBO8430887.1"/>
    <property type="molecule type" value="Genomic_DNA"/>
</dbReference>
<accession>A0A9D9DPE4</accession>